<dbReference type="SUPFAM" id="SSF54523">
    <property type="entry name" value="Pili subunits"/>
    <property type="match status" value="1"/>
</dbReference>
<protein>
    <submittedName>
        <fullName evidence="2">Prepilin-type N-terminal cleavage/methylation domain-containing protein</fullName>
    </submittedName>
</protein>
<accession>A0ABT2CUJ8</accession>
<dbReference type="EMBL" id="JANUGU010000001">
    <property type="protein sequence ID" value="MCS0657624.1"/>
    <property type="molecule type" value="Genomic_DNA"/>
</dbReference>
<evidence type="ECO:0000313" key="3">
    <source>
        <dbReference type="Proteomes" id="UP001204621"/>
    </source>
</evidence>
<dbReference type="InterPro" id="IPR012902">
    <property type="entry name" value="N_methyl_site"/>
</dbReference>
<keyword evidence="1" id="KW-1133">Transmembrane helix</keyword>
<comment type="caution">
    <text evidence="2">The sequence shown here is derived from an EMBL/GenBank/DDBJ whole genome shotgun (WGS) entry which is preliminary data.</text>
</comment>
<sequence length="296" mass="31141">MRKTAQRGFTLVEAIVVIVIIGILSAAVAVFIRAPVRGYVDAVGRAELTDTADLALRRIARDLRRALPNSIRVSNDGHSIEFLLTRAGGRYLAAEDGVADGSSTFALDFVNAASTQFSVVGAMPSLSSRVQAGNYIVVYNLGPGFPITDAYQFNVAGVGKNIALVSGVTLASGTVQSIALASNPFAAQSTPMPSPNQRFQVVKGPVTYTCGSVNGVLTLTRLADYDIRSTMSDSVGNGSSAVVADRLDHCNGLFNYSDLNSTHRSGLVIMSLGLLARNTSDPAVTLVHQVHVDNTP</sequence>
<dbReference type="Pfam" id="PF07963">
    <property type="entry name" value="N_methyl"/>
    <property type="match status" value="1"/>
</dbReference>
<dbReference type="Proteomes" id="UP001204621">
    <property type="component" value="Unassembled WGS sequence"/>
</dbReference>
<keyword evidence="1" id="KW-0812">Transmembrane</keyword>
<name>A0ABT2CUJ8_9BURK</name>
<dbReference type="Gene3D" id="3.30.700.10">
    <property type="entry name" value="Glycoprotein, Type 4 Pilin"/>
    <property type="match status" value="1"/>
</dbReference>
<proteinExistence type="predicted"/>
<keyword evidence="1" id="KW-0472">Membrane</keyword>
<dbReference type="InterPro" id="IPR045584">
    <property type="entry name" value="Pilin-like"/>
</dbReference>
<dbReference type="NCBIfam" id="TIGR02532">
    <property type="entry name" value="IV_pilin_GFxxxE"/>
    <property type="match status" value="1"/>
</dbReference>
<evidence type="ECO:0000313" key="2">
    <source>
        <dbReference type="EMBL" id="MCS0657624.1"/>
    </source>
</evidence>
<dbReference type="RefSeq" id="WP_258810762.1">
    <property type="nucleotide sequence ID" value="NZ_JANUGU010000001.1"/>
</dbReference>
<dbReference type="PROSITE" id="PS00409">
    <property type="entry name" value="PROKAR_NTER_METHYL"/>
    <property type="match status" value="1"/>
</dbReference>
<gene>
    <name evidence="2" type="ORF">NX778_06035</name>
</gene>
<organism evidence="2 3">
    <name type="scientific">Massilia terrae</name>
    <dbReference type="NCBI Taxonomy" id="1811224"/>
    <lineage>
        <taxon>Bacteria</taxon>
        <taxon>Pseudomonadati</taxon>
        <taxon>Pseudomonadota</taxon>
        <taxon>Betaproteobacteria</taxon>
        <taxon>Burkholderiales</taxon>
        <taxon>Oxalobacteraceae</taxon>
        <taxon>Telluria group</taxon>
        <taxon>Massilia</taxon>
    </lineage>
</organism>
<keyword evidence="3" id="KW-1185">Reference proteome</keyword>
<reference evidence="2 3" key="1">
    <citation type="submission" date="2022-08" db="EMBL/GenBank/DDBJ databases">
        <title>Reclassification of Massilia species as members of the genera Telluria, Duganella, Pseudoduganella, Mokoshia gen. nov. and Zemynaea gen. nov. using orthogonal and non-orthogonal genome-based approaches.</title>
        <authorList>
            <person name="Bowman J.P."/>
        </authorList>
    </citation>
    <scope>NUCLEOTIDE SEQUENCE [LARGE SCALE GENOMIC DNA]</scope>
    <source>
        <strain evidence="2 3">JCM 31606</strain>
    </source>
</reference>
<evidence type="ECO:0000256" key="1">
    <source>
        <dbReference type="SAM" id="Phobius"/>
    </source>
</evidence>
<feature type="transmembrane region" description="Helical" evidence="1">
    <location>
        <begin position="12"/>
        <end position="32"/>
    </location>
</feature>